<keyword evidence="1" id="KW-0812">Transmembrane</keyword>
<sequence>MTEKQGAVEAAANAAATATKFSYTTYTSAGVSVVSWWASIDWMAVLGVVVAVATFILNLYYKRKENQRADEIHQLRKKQYEQTKERLKGEFDDK</sequence>
<comment type="caution">
    <text evidence="2">The sequence shown here is derived from an EMBL/GenBank/DDBJ whole genome shotgun (WGS) entry which is preliminary data.</text>
</comment>
<keyword evidence="1" id="KW-0472">Membrane</keyword>
<evidence type="ECO:0000256" key="1">
    <source>
        <dbReference type="SAM" id="Phobius"/>
    </source>
</evidence>
<proteinExistence type="predicted"/>
<keyword evidence="1" id="KW-1133">Transmembrane helix</keyword>
<dbReference type="Pfam" id="PF16082">
    <property type="entry name" value="Phage_holin_2_4"/>
    <property type="match status" value="1"/>
</dbReference>
<accession>A0A829HD61</accession>
<dbReference type="Proteomes" id="UP000014523">
    <property type="component" value="Unassembled WGS sequence"/>
</dbReference>
<dbReference type="InterPro" id="IPR032124">
    <property type="entry name" value="Phage_F116_holin"/>
</dbReference>
<reference evidence="2 3" key="1">
    <citation type="submission" date="2013-06" db="EMBL/GenBank/DDBJ databases">
        <title>The Genome Sequence of Acinetobacter gyllenbergii CIP 110306.</title>
        <authorList>
            <consortium name="The Broad Institute Genome Sequencing Platform"/>
            <consortium name="The Broad Institute Genome Sequencing Center for Infectious Disease"/>
            <person name="Cerqueira G."/>
            <person name="Feldgarden M."/>
            <person name="Courvalin P."/>
            <person name="Perichon B."/>
            <person name="Grillot-Courvalin C."/>
            <person name="Clermont D."/>
            <person name="Rocha E."/>
            <person name="Yoon E.-J."/>
            <person name="Nemec A."/>
            <person name="Young S.K."/>
            <person name="Zeng Q."/>
            <person name="Gargeya S."/>
            <person name="Fitzgerald M."/>
            <person name="Abouelleil A."/>
            <person name="Alvarado L."/>
            <person name="Berlin A.M."/>
            <person name="Chapman S.B."/>
            <person name="Dewar J."/>
            <person name="Goldberg J."/>
            <person name="Griggs A."/>
            <person name="Gujja S."/>
            <person name="Hansen M."/>
            <person name="Howarth C."/>
            <person name="Imamovic A."/>
            <person name="Larimer J."/>
            <person name="McCowan C."/>
            <person name="Murphy C."/>
            <person name="Pearson M."/>
            <person name="Priest M."/>
            <person name="Roberts A."/>
            <person name="Saif S."/>
            <person name="Shea T."/>
            <person name="Sykes S."/>
            <person name="Wortman J."/>
            <person name="Nusbaum C."/>
            <person name="Birren B."/>
        </authorList>
    </citation>
    <scope>NUCLEOTIDE SEQUENCE [LARGE SCALE GENOMIC DNA]</scope>
    <source>
        <strain evidence="2 3">CIP 110306</strain>
    </source>
</reference>
<evidence type="ECO:0000313" key="3">
    <source>
        <dbReference type="Proteomes" id="UP000014523"/>
    </source>
</evidence>
<dbReference type="AlphaFoldDB" id="A0A829HD61"/>
<evidence type="ECO:0000313" key="2">
    <source>
        <dbReference type="EMBL" id="EPF72539.1"/>
    </source>
</evidence>
<feature type="transmembrane region" description="Helical" evidence="1">
    <location>
        <begin position="42"/>
        <end position="61"/>
    </location>
</feature>
<evidence type="ECO:0008006" key="4">
    <source>
        <dbReference type="Google" id="ProtNLM"/>
    </source>
</evidence>
<organism evidence="2 3">
    <name type="scientific">Acinetobacter gyllenbergii CIP 110306 = MTCC 11365</name>
    <dbReference type="NCBI Taxonomy" id="1217657"/>
    <lineage>
        <taxon>Bacteria</taxon>
        <taxon>Pseudomonadati</taxon>
        <taxon>Pseudomonadota</taxon>
        <taxon>Gammaproteobacteria</taxon>
        <taxon>Moraxellales</taxon>
        <taxon>Moraxellaceae</taxon>
        <taxon>Acinetobacter</taxon>
    </lineage>
</organism>
<protein>
    <recommendedName>
        <fullName evidence="4">Holin</fullName>
    </recommendedName>
</protein>
<dbReference type="EMBL" id="ATGG01000049">
    <property type="protein sequence ID" value="EPF72539.1"/>
    <property type="molecule type" value="Genomic_DNA"/>
</dbReference>
<dbReference type="RefSeq" id="WP_016542975.1">
    <property type="nucleotide sequence ID" value="NZ_ASQH01000024.1"/>
</dbReference>
<keyword evidence="3" id="KW-1185">Reference proteome</keyword>
<name>A0A829HD61_9GAMM</name>
<gene>
    <name evidence="2" type="ORF">F957_03675</name>
</gene>